<reference evidence="2" key="1">
    <citation type="journal article" date="2020" name="Nature">
        <title>Giant virus diversity and host interactions through global metagenomics.</title>
        <authorList>
            <person name="Schulz F."/>
            <person name="Roux S."/>
            <person name="Paez-Espino D."/>
            <person name="Jungbluth S."/>
            <person name="Walsh D.A."/>
            <person name="Denef V.J."/>
            <person name="McMahon K.D."/>
            <person name="Konstantinidis K.T."/>
            <person name="Eloe-Fadrosh E.A."/>
            <person name="Kyrpides N.C."/>
            <person name="Woyke T."/>
        </authorList>
    </citation>
    <scope>NUCLEOTIDE SEQUENCE</scope>
    <source>
        <strain evidence="2">GVMAG-M-3300023184-51</strain>
    </source>
</reference>
<evidence type="ECO:0000313" key="2">
    <source>
        <dbReference type="EMBL" id="QHT88745.1"/>
    </source>
</evidence>
<dbReference type="EMBL" id="MN740122">
    <property type="protein sequence ID" value="QHT88745.1"/>
    <property type="molecule type" value="Genomic_DNA"/>
</dbReference>
<feature type="transmembrane region" description="Helical" evidence="1">
    <location>
        <begin position="31"/>
        <end position="61"/>
    </location>
</feature>
<dbReference type="AlphaFoldDB" id="A0A6C0I8L3"/>
<organism evidence="2">
    <name type="scientific">viral metagenome</name>
    <dbReference type="NCBI Taxonomy" id="1070528"/>
    <lineage>
        <taxon>unclassified sequences</taxon>
        <taxon>metagenomes</taxon>
        <taxon>organismal metagenomes</taxon>
    </lineage>
</organism>
<accession>A0A6C0I8L3</accession>
<keyword evidence="1" id="KW-1133">Transmembrane helix</keyword>
<name>A0A6C0I8L3_9ZZZZ</name>
<sequence length="251" mass="27760">MTKKSKETPEAKQKREAEQAKKNNLILIDNIMSLISSSILCFIIPILIIHFVIVAVIKIVLGETNTLPQTKEILDIAYSKALCVDNLNIVDPLKGVIKSQYNTMISKIISIANNFLEMELSTLPFSITIEQGNLEAIVKNIGNIGEQIPKSDKVAIRTTFDKPNEKCSTEVKSLPDLINVIDIQDLMSKIPGLEGVNLNDLPSLADAHKGITEEANKSFDNFGFKDAISKDGPNPFNNQELVAQMKMLKPQ</sequence>
<protein>
    <submittedName>
        <fullName evidence="2">Uncharacterized protein</fullName>
    </submittedName>
</protein>
<proteinExistence type="predicted"/>
<keyword evidence="1" id="KW-0472">Membrane</keyword>
<evidence type="ECO:0000256" key="1">
    <source>
        <dbReference type="SAM" id="Phobius"/>
    </source>
</evidence>
<keyword evidence="1" id="KW-0812">Transmembrane</keyword>